<evidence type="ECO:0000256" key="11">
    <source>
        <dbReference type="ARBA" id="ARBA00022801"/>
    </source>
</evidence>
<keyword evidence="7" id="KW-0121">Carboxypeptidase</keyword>
<evidence type="ECO:0000256" key="8">
    <source>
        <dbReference type="ARBA" id="ARBA00022670"/>
    </source>
</evidence>
<dbReference type="GO" id="GO:0046872">
    <property type="term" value="F:metal ion binding"/>
    <property type="evidence" value="ECO:0007669"/>
    <property type="project" value="UniProtKB-KW"/>
</dbReference>
<dbReference type="PANTHER" id="PTHR12053:SF3">
    <property type="entry name" value="CARBOXYPEPTIDASE Q"/>
    <property type="match status" value="1"/>
</dbReference>
<name>A0A7V8NNU5_9BACT</name>
<dbReference type="Gene3D" id="3.40.630.10">
    <property type="entry name" value="Zn peptidases"/>
    <property type="match status" value="1"/>
</dbReference>
<evidence type="ECO:0000256" key="20">
    <source>
        <dbReference type="ARBA" id="ARBA00033328"/>
    </source>
</evidence>
<dbReference type="PANTHER" id="PTHR12053">
    <property type="entry name" value="PROTEASE FAMILY M28 PLASMA GLUTAMATE CARBOXYPEPTIDASE-RELATED"/>
    <property type="match status" value="1"/>
</dbReference>
<evidence type="ECO:0000259" key="21">
    <source>
        <dbReference type="Pfam" id="PF04389"/>
    </source>
</evidence>
<evidence type="ECO:0000256" key="18">
    <source>
        <dbReference type="ARBA" id="ARBA00023228"/>
    </source>
</evidence>
<dbReference type="AlphaFoldDB" id="A0A7V8NNU5"/>
<evidence type="ECO:0000256" key="4">
    <source>
        <dbReference type="ARBA" id="ARBA00004613"/>
    </source>
</evidence>
<keyword evidence="10" id="KW-0732">Signal</keyword>
<keyword evidence="15" id="KW-0482">Metalloprotease</keyword>
<dbReference type="EMBL" id="JACDQQ010000707">
    <property type="protein sequence ID" value="MBA0084772.1"/>
    <property type="molecule type" value="Genomic_DNA"/>
</dbReference>
<keyword evidence="18" id="KW-0458">Lysosome</keyword>
<protein>
    <recommendedName>
        <fullName evidence="5">Carboxypeptidase Q</fullName>
    </recommendedName>
    <alternativeName>
        <fullName evidence="20">Plasma glutamate carboxypeptidase</fullName>
    </alternativeName>
</protein>
<keyword evidence="17" id="KW-0325">Glycoprotein</keyword>
<evidence type="ECO:0000256" key="7">
    <source>
        <dbReference type="ARBA" id="ARBA00022645"/>
    </source>
</evidence>
<evidence type="ECO:0000256" key="13">
    <source>
        <dbReference type="ARBA" id="ARBA00022833"/>
    </source>
</evidence>
<evidence type="ECO:0000256" key="12">
    <source>
        <dbReference type="ARBA" id="ARBA00022824"/>
    </source>
</evidence>
<dbReference type="InterPro" id="IPR039866">
    <property type="entry name" value="CPQ"/>
</dbReference>
<evidence type="ECO:0000256" key="17">
    <source>
        <dbReference type="ARBA" id="ARBA00023180"/>
    </source>
</evidence>
<dbReference type="GO" id="GO:0006508">
    <property type="term" value="P:proteolysis"/>
    <property type="evidence" value="ECO:0007669"/>
    <property type="project" value="UniProtKB-KW"/>
</dbReference>
<evidence type="ECO:0000313" key="23">
    <source>
        <dbReference type="Proteomes" id="UP000567293"/>
    </source>
</evidence>
<comment type="subunit">
    <text evidence="19">Homodimer. The monomeric form is inactive while the homodimer is active.</text>
</comment>
<evidence type="ECO:0000256" key="1">
    <source>
        <dbReference type="ARBA" id="ARBA00004240"/>
    </source>
</evidence>
<evidence type="ECO:0000256" key="10">
    <source>
        <dbReference type="ARBA" id="ARBA00022729"/>
    </source>
</evidence>
<evidence type="ECO:0000256" key="14">
    <source>
        <dbReference type="ARBA" id="ARBA00023034"/>
    </source>
</evidence>
<keyword evidence="23" id="KW-1185">Reference proteome</keyword>
<evidence type="ECO:0000256" key="15">
    <source>
        <dbReference type="ARBA" id="ARBA00023049"/>
    </source>
</evidence>
<keyword evidence="16" id="KW-0865">Zymogen</keyword>
<comment type="subcellular location">
    <subcellularLocation>
        <location evidence="1">Endoplasmic reticulum</location>
    </subcellularLocation>
    <subcellularLocation>
        <location evidence="3">Golgi apparatus</location>
    </subcellularLocation>
    <subcellularLocation>
        <location evidence="2">Lysosome</location>
    </subcellularLocation>
    <subcellularLocation>
        <location evidence="4">Secreted</location>
    </subcellularLocation>
</comment>
<keyword evidence="9" id="KW-0479">Metal-binding</keyword>
<gene>
    <name evidence="22" type="ORF">HRJ53_07245</name>
</gene>
<sequence length="248" mass="27235">VRLDIENSFGSGPGRERNVVAEIKGSEGGEMVLLTAHFDSWDSAQGANDNGAGVATVLEAARVLKALQIRLKHTIRFVFFSGEEQLANGSRAYVEQHKAELDNIRAMINTDSGAQQPLGLQLNGRQDLEAATKELLKPLAPFGADGISLDADFDSDHESFMVAGVPAYELLVKRDDYDVRHHTIVDTFERIHPSLLGMHTAMLAVIGYQFANANERPGRRLSPAEVVELLKKTGLEPLYRLEYPDAKP</sequence>
<dbReference type="InterPro" id="IPR007484">
    <property type="entry name" value="Peptidase_M28"/>
</dbReference>
<reference evidence="22" key="1">
    <citation type="submission" date="2020-06" db="EMBL/GenBank/DDBJ databases">
        <title>Legume-microbial interactions unlock mineral nutrients during tropical forest succession.</title>
        <authorList>
            <person name="Epihov D.Z."/>
        </authorList>
    </citation>
    <scope>NUCLEOTIDE SEQUENCE [LARGE SCALE GENOMIC DNA]</scope>
    <source>
        <strain evidence="22">Pan2503</strain>
    </source>
</reference>
<evidence type="ECO:0000313" key="22">
    <source>
        <dbReference type="EMBL" id="MBA0084772.1"/>
    </source>
</evidence>
<feature type="domain" description="Peptidase M28" evidence="21">
    <location>
        <begin position="18"/>
        <end position="204"/>
    </location>
</feature>
<dbReference type="Proteomes" id="UP000567293">
    <property type="component" value="Unassembled WGS sequence"/>
</dbReference>
<keyword evidence="12" id="KW-0256">Endoplasmic reticulum</keyword>
<evidence type="ECO:0000256" key="6">
    <source>
        <dbReference type="ARBA" id="ARBA00022525"/>
    </source>
</evidence>
<organism evidence="22 23">
    <name type="scientific">Candidatus Acidiferrum panamense</name>
    <dbReference type="NCBI Taxonomy" id="2741543"/>
    <lineage>
        <taxon>Bacteria</taxon>
        <taxon>Pseudomonadati</taxon>
        <taxon>Acidobacteriota</taxon>
        <taxon>Terriglobia</taxon>
        <taxon>Candidatus Acidiferrales</taxon>
        <taxon>Candidatus Acidiferrum</taxon>
    </lineage>
</organism>
<proteinExistence type="predicted"/>
<feature type="non-terminal residue" evidence="22">
    <location>
        <position position="1"/>
    </location>
</feature>
<evidence type="ECO:0000256" key="16">
    <source>
        <dbReference type="ARBA" id="ARBA00023145"/>
    </source>
</evidence>
<evidence type="ECO:0000256" key="2">
    <source>
        <dbReference type="ARBA" id="ARBA00004371"/>
    </source>
</evidence>
<dbReference type="Pfam" id="PF04389">
    <property type="entry name" value="Peptidase_M28"/>
    <property type="match status" value="1"/>
</dbReference>
<keyword evidence="11" id="KW-0378">Hydrolase</keyword>
<dbReference type="GO" id="GO:0070573">
    <property type="term" value="F:metallodipeptidase activity"/>
    <property type="evidence" value="ECO:0007669"/>
    <property type="project" value="InterPro"/>
</dbReference>
<evidence type="ECO:0000256" key="5">
    <source>
        <dbReference type="ARBA" id="ARBA00014116"/>
    </source>
</evidence>
<dbReference type="SUPFAM" id="SSF53187">
    <property type="entry name" value="Zn-dependent exopeptidases"/>
    <property type="match status" value="1"/>
</dbReference>
<dbReference type="GO" id="GO:0005764">
    <property type="term" value="C:lysosome"/>
    <property type="evidence" value="ECO:0007669"/>
    <property type="project" value="UniProtKB-SubCell"/>
</dbReference>
<dbReference type="GO" id="GO:0005576">
    <property type="term" value="C:extracellular region"/>
    <property type="evidence" value="ECO:0007669"/>
    <property type="project" value="UniProtKB-SubCell"/>
</dbReference>
<keyword evidence="13" id="KW-0862">Zinc</keyword>
<keyword evidence="14" id="KW-0333">Golgi apparatus</keyword>
<keyword evidence="8" id="KW-0645">Protease</keyword>
<keyword evidence="6" id="KW-0964">Secreted</keyword>
<evidence type="ECO:0000256" key="3">
    <source>
        <dbReference type="ARBA" id="ARBA00004555"/>
    </source>
</evidence>
<accession>A0A7V8NNU5</accession>
<evidence type="ECO:0000256" key="9">
    <source>
        <dbReference type="ARBA" id="ARBA00022723"/>
    </source>
</evidence>
<evidence type="ECO:0000256" key="19">
    <source>
        <dbReference type="ARBA" id="ARBA00025833"/>
    </source>
</evidence>
<dbReference type="GO" id="GO:0004180">
    <property type="term" value="F:carboxypeptidase activity"/>
    <property type="evidence" value="ECO:0007669"/>
    <property type="project" value="UniProtKB-KW"/>
</dbReference>
<comment type="caution">
    <text evidence="22">The sequence shown here is derived from an EMBL/GenBank/DDBJ whole genome shotgun (WGS) entry which is preliminary data.</text>
</comment>